<accession>A0A1E5NXV8</accession>
<keyword evidence="1" id="KW-0614">Plasmid</keyword>
<organism evidence="1 2">
    <name type="scientific">Streptomyces subrutilus</name>
    <dbReference type="NCBI Taxonomy" id="36818"/>
    <lineage>
        <taxon>Bacteria</taxon>
        <taxon>Bacillati</taxon>
        <taxon>Actinomycetota</taxon>
        <taxon>Actinomycetes</taxon>
        <taxon>Kitasatosporales</taxon>
        <taxon>Streptomycetaceae</taxon>
        <taxon>Streptomyces</taxon>
    </lineage>
</organism>
<evidence type="ECO:0000313" key="2">
    <source>
        <dbReference type="Proteomes" id="UP000095705"/>
    </source>
</evidence>
<reference evidence="1 2" key="1">
    <citation type="submission" date="2016-08" db="EMBL/GenBank/DDBJ databases">
        <title>The complete genome of Streptomyces subrutilus 10-1-1.</title>
        <authorList>
            <person name="Chen X."/>
        </authorList>
    </citation>
    <scope>NUCLEOTIDE SEQUENCE [LARGE SCALE GENOMIC DNA]</scope>
    <source>
        <strain evidence="1 2">10-1-1</strain>
        <plasmid evidence="2">pacmp1</plasmid>
    </source>
</reference>
<gene>
    <name evidence="1" type="ORF">BGK67_34730</name>
</gene>
<protein>
    <submittedName>
        <fullName evidence="1">Uncharacterized protein</fullName>
    </submittedName>
</protein>
<keyword evidence="2" id="KW-1185">Reference proteome</keyword>
<evidence type="ECO:0000313" key="1">
    <source>
        <dbReference type="EMBL" id="OEJ21053.1"/>
    </source>
</evidence>
<dbReference type="EMBL" id="MEHK01000005">
    <property type="protein sequence ID" value="OEJ21053.1"/>
    <property type="molecule type" value="Genomic_DNA"/>
</dbReference>
<comment type="caution">
    <text evidence="1">The sequence shown here is derived from an EMBL/GenBank/DDBJ whole genome shotgun (WGS) entry which is preliminary data.</text>
</comment>
<name>A0A1E5NXV8_9ACTN</name>
<dbReference type="AlphaFoldDB" id="A0A1E5NXV8"/>
<sequence>MWLHRELLPLAAAGPYARGHKTRRGRTPHAAGVVIFTSGGMGAVHGDSGHGSRTLAALVRGQGDAVGAAEWLSAVAAAGSVVTAAGAWKVAAQARDTADQAALTAAAAAQIERDRLHHEFTPKFDVHLVRQNPGSPVASLTITWDGPSTLERLTEVRVFVRDDGVHRTSSATGVPPSAEEIAQTVWGPYRLRPGVSGASSDGRTATHRDLELGGRLVLAMEPTLRPSWMRTDDWYQTGVALVRLRIEAVHPAYRPWQQVFSVGLEPSWDALP</sequence>
<dbReference type="Proteomes" id="UP000095705">
    <property type="component" value="Plasmid pACMP1"/>
</dbReference>
<geneLocation type="plasmid" evidence="2">
    <name>pacmp1</name>
</geneLocation>
<proteinExistence type="predicted"/>